<evidence type="ECO:0000313" key="4">
    <source>
        <dbReference type="Proteomes" id="UP000075883"/>
    </source>
</evidence>
<feature type="region of interest" description="Disordered" evidence="1">
    <location>
        <begin position="80"/>
        <end position="103"/>
    </location>
</feature>
<keyword evidence="4" id="KW-1185">Reference proteome</keyword>
<organism evidence="3 4">
    <name type="scientific">Anopheles culicifacies</name>
    <dbReference type="NCBI Taxonomy" id="139723"/>
    <lineage>
        <taxon>Eukaryota</taxon>
        <taxon>Metazoa</taxon>
        <taxon>Ecdysozoa</taxon>
        <taxon>Arthropoda</taxon>
        <taxon>Hexapoda</taxon>
        <taxon>Insecta</taxon>
        <taxon>Pterygota</taxon>
        <taxon>Neoptera</taxon>
        <taxon>Endopterygota</taxon>
        <taxon>Diptera</taxon>
        <taxon>Nematocera</taxon>
        <taxon>Culicoidea</taxon>
        <taxon>Culicidae</taxon>
        <taxon>Anophelinae</taxon>
        <taxon>Anopheles</taxon>
        <taxon>culicifacies species complex</taxon>
    </lineage>
</organism>
<reference evidence="4" key="1">
    <citation type="submission" date="2013-09" db="EMBL/GenBank/DDBJ databases">
        <title>The Genome Sequence of Anopheles culicifacies species A.</title>
        <authorList>
            <consortium name="The Broad Institute Genomics Platform"/>
            <person name="Neafsey D.E."/>
            <person name="Besansky N."/>
            <person name="Howell P."/>
            <person name="Walton C."/>
            <person name="Young S.K."/>
            <person name="Zeng Q."/>
            <person name="Gargeya S."/>
            <person name="Fitzgerald M."/>
            <person name="Haas B."/>
            <person name="Abouelleil A."/>
            <person name="Allen A.W."/>
            <person name="Alvarado L."/>
            <person name="Arachchi H.M."/>
            <person name="Berlin A.M."/>
            <person name="Chapman S.B."/>
            <person name="Gainer-Dewar J."/>
            <person name="Goldberg J."/>
            <person name="Griggs A."/>
            <person name="Gujja S."/>
            <person name="Hansen M."/>
            <person name="Howarth C."/>
            <person name="Imamovic A."/>
            <person name="Ireland A."/>
            <person name="Larimer J."/>
            <person name="McCowan C."/>
            <person name="Murphy C."/>
            <person name="Pearson M."/>
            <person name="Poon T.W."/>
            <person name="Priest M."/>
            <person name="Roberts A."/>
            <person name="Saif S."/>
            <person name="Shea T."/>
            <person name="Sisk P."/>
            <person name="Sykes S."/>
            <person name="Wortman J."/>
            <person name="Nusbaum C."/>
            <person name="Birren B."/>
        </authorList>
    </citation>
    <scope>NUCLEOTIDE SEQUENCE [LARGE SCALE GENOMIC DNA]</scope>
    <source>
        <strain evidence="4">A-37</strain>
    </source>
</reference>
<sequence length="128" mass="13695">MAERMAKDINLLVLDGALILKLVSAGKGCALGRFVGSLKISPPERVVEISTPNFKRSSLAINLKALQIISSSRFETAKELGKRSPVPSPGAAVENGSQGQFNRDDVKMFPMCARSKTEPCQTVYGCPG</sequence>
<evidence type="ECO:0000256" key="1">
    <source>
        <dbReference type="SAM" id="MobiDB-lite"/>
    </source>
</evidence>
<dbReference type="AlphaFoldDB" id="A0A182MMI9"/>
<protein>
    <submittedName>
        <fullName evidence="3">Uncharacterized protein</fullName>
    </submittedName>
</protein>
<keyword evidence="2" id="KW-0732">Signal</keyword>
<dbReference type="Proteomes" id="UP000075883">
    <property type="component" value="Unassembled WGS sequence"/>
</dbReference>
<dbReference type="EnsemblMetazoa" id="ACUA021854-RA">
    <property type="protein sequence ID" value="ACUA021854-PA"/>
    <property type="gene ID" value="ACUA021854"/>
</dbReference>
<feature type="chain" id="PRO_5008128625" evidence="2">
    <location>
        <begin position="26"/>
        <end position="128"/>
    </location>
</feature>
<evidence type="ECO:0000313" key="3">
    <source>
        <dbReference type="EnsemblMetazoa" id="ACUA021854-PA"/>
    </source>
</evidence>
<evidence type="ECO:0000256" key="2">
    <source>
        <dbReference type="SAM" id="SignalP"/>
    </source>
</evidence>
<accession>A0A182MMI9</accession>
<name>A0A182MMI9_9DIPT</name>
<dbReference type="VEuPathDB" id="VectorBase:ACUA021854"/>
<feature type="signal peptide" evidence="2">
    <location>
        <begin position="1"/>
        <end position="25"/>
    </location>
</feature>
<proteinExistence type="predicted"/>
<dbReference type="EMBL" id="AXCM01016816">
    <property type="status" value="NOT_ANNOTATED_CDS"/>
    <property type="molecule type" value="Genomic_DNA"/>
</dbReference>
<reference evidence="3" key="2">
    <citation type="submission" date="2020-05" db="UniProtKB">
        <authorList>
            <consortium name="EnsemblMetazoa"/>
        </authorList>
    </citation>
    <scope>IDENTIFICATION</scope>
    <source>
        <strain evidence="3">A-37</strain>
    </source>
</reference>